<dbReference type="Pfam" id="PF01593">
    <property type="entry name" value="Amino_oxidase"/>
    <property type="match status" value="1"/>
</dbReference>
<dbReference type="InterPro" id="IPR001613">
    <property type="entry name" value="Flavin_amine_oxidase"/>
</dbReference>
<dbReference type="InterPro" id="IPR036388">
    <property type="entry name" value="WH-like_DNA-bd_sf"/>
</dbReference>
<gene>
    <name evidence="7" type="ORF">WJX75_008165</name>
</gene>
<feature type="domain" description="SWIRM" evidence="6">
    <location>
        <begin position="80"/>
        <end position="171"/>
    </location>
</feature>
<accession>A0ABR2Z6C9</accession>
<evidence type="ECO:0000256" key="2">
    <source>
        <dbReference type="ARBA" id="ARBA00004723"/>
    </source>
</evidence>
<protein>
    <recommendedName>
        <fullName evidence="6">SWIRM domain-containing protein</fullName>
    </recommendedName>
</protein>
<keyword evidence="4" id="KW-0560">Oxidoreductase</keyword>
<dbReference type="PANTHER" id="PTHR10742:SF373">
    <property type="entry name" value="LYSINE-SPECIFIC HISTONE DEMETHYLASE 1 HOMOLOG 2"/>
    <property type="match status" value="1"/>
</dbReference>
<comment type="caution">
    <text evidence="7">The sequence shown here is derived from an EMBL/GenBank/DDBJ whole genome shotgun (WGS) entry which is preliminary data.</text>
</comment>
<dbReference type="SUPFAM" id="SSF51905">
    <property type="entry name" value="FAD/NAD(P)-binding domain"/>
    <property type="match status" value="1"/>
</dbReference>
<proteinExistence type="inferred from homology"/>
<sequence>MSTAGEAVDVPVELATERLKRVRTTVSHKKGVNWDDIELESDDDHYVPVKKGKTASKDAGQQRGNQADLPPSAAHEFHLDMETAWAVGFNALSLTEEEEDLLPSGSQENIYVEVRNHILTRWRESVSRYLSVEQAEAGVKPDLRKYARVAWIFLNTAGYINFGVAPDIAAKALETPATRGTVIIVGAGLAGLSAARQLRAFGFQVVLLEGHGRPGGRVYTKRLEAEGHRAVADLGGSIITGIDGNPLAVLAAQLNIPLHDINTAGVPLYLEDGREADTRIDSRAEKEHNTLLDLCDRFREDMGEITDNISLATALETIWASRREDSTDQADLERRLLDWHFANLEFANAAPLSLLSLRTWDQDDPHEMQGAHTFLPGGNLRLVAALTEGLPIMYNSVVKEIRYSKNRVAVRTATHEFQGDAVLVTVPLGVLKAGSIKFSPPLPQRKLDSIQRMGFGVLNKVVMLFPHAFWRKADMFGRIAPSRDRRGEFFLFYSYATISGGAVLAALVAGDAAVEFEKIDPNESARRVLATLTGIFNPKGIRVPAPLQVVCTRWGADPMARGSYSSIAVGALGGEEYDILQQSVAGRVFFAGEATTKKHPATMHGAFLSGLREAANVSATLAKERAEAVAAAAAAARAAAVSNGAAVQRRPPDQDDAAVRRAVLTAKVAQALKELFNDTSRPPDVEFGCFAALFGPKASAFEGQALLRVDIGAGRTGRGKAMPMVIPMTCIDVARLRDAKGGDEARFSMLMGPLGAKLVGRGSPSDSLALMQAVLAARGIHIVEERPPVTSAPSSLPPPPGQQHLYHQQGAHAANLSQLAQQRKQQQQPTANGVHLPNGSALHPQQPQQSQSQRSECRS</sequence>
<feature type="region of interest" description="Disordered" evidence="5">
    <location>
        <begin position="48"/>
        <end position="70"/>
    </location>
</feature>
<keyword evidence="8" id="KW-1185">Reference proteome</keyword>
<evidence type="ECO:0000313" key="8">
    <source>
        <dbReference type="Proteomes" id="UP001491310"/>
    </source>
</evidence>
<dbReference type="InterPro" id="IPR007526">
    <property type="entry name" value="SWIRM"/>
</dbReference>
<evidence type="ECO:0000256" key="1">
    <source>
        <dbReference type="ARBA" id="ARBA00001974"/>
    </source>
</evidence>
<dbReference type="SUPFAM" id="SSF54373">
    <property type="entry name" value="FAD-linked reductases, C-terminal domain"/>
    <property type="match status" value="1"/>
</dbReference>
<dbReference type="PRINTS" id="PR00757">
    <property type="entry name" value="AMINEOXDASEF"/>
</dbReference>
<dbReference type="InterPro" id="IPR002937">
    <property type="entry name" value="Amino_oxidase"/>
</dbReference>
<dbReference type="PANTHER" id="PTHR10742">
    <property type="entry name" value="FLAVIN MONOAMINE OXIDASE"/>
    <property type="match status" value="1"/>
</dbReference>
<feature type="region of interest" description="Disordered" evidence="5">
    <location>
        <begin position="788"/>
        <end position="859"/>
    </location>
</feature>
<feature type="compositionally biased region" description="Low complexity" evidence="5">
    <location>
        <begin position="844"/>
        <end position="853"/>
    </location>
</feature>
<dbReference type="InterPro" id="IPR009057">
    <property type="entry name" value="Homeodomain-like_sf"/>
</dbReference>
<dbReference type="Gene3D" id="3.90.660.10">
    <property type="match status" value="1"/>
</dbReference>
<evidence type="ECO:0000259" key="6">
    <source>
        <dbReference type="PROSITE" id="PS50934"/>
    </source>
</evidence>
<dbReference type="InterPro" id="IPR050281">
    <property type="entry name" value="Flavin_monoamine_oxidase"/>
</dbReference>
<comment type="pathway">
    <text evidence="2">Amine and polyamine degradation; spermine degradation.</text>
</comment>
<comment type="similarity">
    <text evidence="3">Belongs to the flavin monoamine oxidase family.</text>
</comment>
<dbReference type="EMBL" id="JALJOT010000001">
    <property type="protein sequence ID" value="KAK9918934.1"/>
    <property type="molecule type" value="Genomic_DNA"/>
</dbReference>
<dbReference type="SUPFAM" id="SSF46689">
    <property type="entry name" value="Homeodomain-like"/>
    <property type="match status" value="1"/>
</dbReference>
<comment type="cofactor">
    <cofactor evidence="1">
        <name>FAD</name>
        <dbReference type="ChEBI" id="CHEBI:57692"/>
    </cofactor>
</comment>
<evidence type="ECO:0000313" key="7">
    <source>
        <dbReference type="EMBL" id="KAK9918934.1"/>
    </source>
</evidence>
<feature type="compositionally biased region" description="Low complexity" evidence="5">
    <location>
        <begin position="818"/>
        <end position="828"/>
    </location>
</feature>
<evidence type="ECO:0000256" key="4">
    <source>
        <dbReference type="ARBA" id="ARBA00023002"/>
    </source>
</evidence>
<dbReference type="InterPro" id="IPR036188">
    <property type="entry name" value="FAD/NAD-bd_sf"/>
</dbReference>
<organism evidence="7 8">
    <name type="scientific">Coccomyxa subellipsoidea</name>
    <dbReference type="NCBI Taxonomy" id="248742"/>
    <lineage>
        <taxon>Eukaryota</taxon>
        <taxon>Viridiplantae</taxon>
        <taxon>Chlorophyta</taxon>
        <taxon>core chlorophytes</taxon>
        <taxon>Trebouxiophyceae</taxon>
        <taxon>Trebouxiophyceae incertae sedis</taxon>
        <taxon>Coccomyxaceae</taxon>
        <taxon>Coccomyxa</taxon>
    </lineage>
</organism>
<dbReference type="Gene3D" id="3.50.50.60">
    <property type="entry name" value="FAD/NAD(P)-binding domain"/>
    <property type="match status" value="1"/>
</dbReference>
<dbReference type="Proteomes" id="UP001491310">
    <property type="component" value="Unassembled WGS sequence"/>
</dbReference>
<dbReference type="Pfam" id="PF04433">
    <property type="entry name" value="SWIRM"/>
    <property type="match status" value="1"/>
</dbReference>
<name>A0ABR2Z6C9_9CHLO</name>
<reference evidence="7 8" key="1">
    <citation type="journal article" date="2024" name="Nat. Commun.">
        <title>Phylogenomics reveals the evolutionary origins of lichenization in chlorophyte algae.</title>
        <authorList>
            <person name="Puginier C."/>
            <person name="Libourel C."/>
            <person name="Otte J."/>
            <person name="Skaloud P."/>
            <person name="Haon M."/>
            <person name="Grisel S."/>
            <person name="Petersen M."/>
            <person name="Berrin J.G."/>
            <person name="Delaux P.M."/>
            <person name="Dal Grande F."/>
            <person name="Keller J."/>
        </authorList>
    </citation>
    <scope>NUCLEOTIDE SEQUENCE [LARGE SCALE GENOMIC DNA]</scope>
    <source>
        <strain evidence="7 8">SAG 216-7</strain>
    </source>
</reference>
<evidence type="ECO:0000256" key="5">
    <source>
        <dbReference type="SAM" id="MobiDB-lite"/>
    </source>
</evidence>
<evidence type="ECO:0000256" key="3">
    <source>
        <dbReference type="ARBA" id="ARBA00005995"/>
    </source>
</evidence>
<dbReference type="PROSITE" id="PS50934">
    <property type="entry name" value="SWIRM"/>
    <property type="match status" value="1"/>
</dbReference>
<dbReference type="Gene3D" id="1.10.10.10">
    <property type="entry name" value="Winged helix-like DNA-binding domain superfamily/Winged helix DNA-binding domain"/>
    <property type="match status" value="1"/>
</dbReference>